<dbReference type="SUPFAM" id="SSF52540">
    <property type="entry name" value="P-loop containing nucleoside triphosphate hydrolases"/>
    <property type="match status" value="1"/>
</dbReference>
<dbReference type="PANTHER" id="PTHR40396:SF1">
    <property type="entry name" value="ATPASE AAA-TYPE CORE DOMAIN-CONTAINING PROTEIN"/>
    <property type="match status" value="1"/>
</dbReference>
<dbReference type="AlphaFoldDB" id="A0A7J5TP90"/>
<sequence length="462" mass="52638">MLLNFTVENCLSFKNEQEFTMLRKKRSDSRDAQELRNRVSPVAAIYGDNAAGKSNLLKCMNFFSNFVRNSFSPRDGISTQPFLLDAEAAGRPSTFYMEFIAEDGNRYQYWFRINARRVLEEVLWMFRAETNRRTVIFEREAGKKTRIGSQFHNVGKIAHLVRENALLLSAAAALNIESVLPAYNVIANGVRYYPAVDFDKFFPVFVHRVRDDPRRARLLSNLIRVADLGIANVDFEETDAPEELVEELRKLEESGISKSLVPTVDSSLDDTGASLSRQYVVPQVLFSHQGKGVIRQLSEQWESQGTKNVMLLLDWVLDSLERPSITLLDEPDVSISTSLFSEIIRLYRNPVTNPNNSQLIFTTHNETLINASGADDRVLDRDQIWIVKKDSNTGESTLNWLMDWSPSDRENYGKNYRHGVYGGLAQPNLYETMKRHFVHMGDDGEEGQSRSRVSPIGCKTSE</sequence>
<evidence type="ECO:0000313" key="2">
    <source>
        <dbReference type="Proteomes" id="UP000451386"/>
    </source>
</evidence>
<dbReference type="GO" id="GO:0005524">
    <property type="term" value="F:ATP binding"/>
    <property type="evidence" value="ECO:0007669"/>
    <property type="project" value="UniProtKB-KW"/>
</dbReference>
<dbReference type="EMBL" id="WDOP01000002">
    <property type="protein sequence ID" value="KAB7486910.1"/>
    <property type="molecule type" value="Genomic_DNA"/>
</dbReference>
<organism evidence="1 2">
    <name type="scientific">Bifidobacterium bifidum</name>
    <dbReference type="NCBI Taxonomy" id="1681"/>
    <lineage>
        <taxon>Bacteria</taxon>
        <taxon>Bacillati</taxon>
        <taxon>Actinomycetota</taxon>
        <taxon>Actinomycetes</taxon>
        <taxon>Bifidobacteriales</taxon>
        <taxon>Bifidobacteriaceae</taxon>
        <taxon>Bifidobacterium</taxon>
    </lineage>
</organism>
<proteinExistence type="predicted"/>
<dbReference type="InterPro" id="IPR027417">
    <property type="entry name" value="P-loop_NTPase"/>
</dbReference>
<evidence type="ECO:0000313" key="1">
    <source>
        <dbReference type="EMBL" id="KAB7486910.1"/>
    </source>
</evidence>
<keyword evidence="1" id="KW-0067">ATP-binding</keyword>
<dbReference type="GO" id="GO:0016887">
    <property type="term" value="F:ATP hydrolysis activity"/>
    <property type="evidence" value="ECO:0007669"/>
    <property type="project" value="InterPro"/>
</dbReference>
<accession>A0A7J5TP90</accession>
<reference evidence="1 2" key="1">
    <citation type="journal article" date="2019" name="Nat. Med.">
        <title>A library of human gut bacterial isolates paired with longitudinal multiomics data enables mechanistic microbiome research.</title>
        <authorList>
            <person name="Poyet M."/>
            <person name="Groussin M."/>
            <person name="Gibbons S.M."/>
            <person name="Avila-Pacheco J."/>
            <person name="Jiang X."/>
            <person name="Kearney S.M."/>
            <person name="Perrotta A.R."/>
            <person name="Berdy B."/>
            <person name="Zhao S."/>
            <person name="Lieberman T.D."/>
            <person name="Swanson P.K."/>
            <person name="Smith M."/>
            <person name="Roesemann S."/>
            <person name="Alexander J.E."/>
            <person name="Rich S.A."/>
            <person name="Livny J."/>
            <person name="Vlamakis H."/>
            <person name="Clish C."/>
            <person name="Bullock K."/>
            <person name="Deik A."/>
            <person name="Scott J."/>
            <person name="Pierce K.A."/>
            <person name="Xavier R.J."/>
            <person name="Alm E.J."/>
        </authorList>
    </citation>
    <scope>NUCLEOTIDE SEQUENCE [LARGE SCALE GENOMIC DNA]</scope>
    <source>
        <strain evidence="1 2">BIOML-A13</strain>
    </source>
</reference>
<dbReference type="Gene3D" id="3.40.50.300">
    <property type="entry name" value="P-loop containing nucleotide triphosphate hydrolases"/>
    <property type="match status" value="1"/>
</dbReference>
<dbReference type="InterPro" id="IPR003959">
    <property type="entry name" value="ATPase_AAA_core"/>
</dbReference>
<name>A0A7J5TP90_BIFBI</name>
<comment type="caution">
    <text evidence="1">The sequence shown here is derived from an EMBL/GenBank/DDBJ whole genome shotgun (WGS) entry which is preliminary data.</text>
</comment>
<protein>
    <submittedName>
        <fullName evidence="1">ATP-binding protein</fullName>
    </submittedName>
</protein>
<dbReference type="RefSeq" id="WP_003818229.1">
    <property type="nucleotide sequence ID" value="NZ_JAKEYV010000034.1"/>
</dbReference>
<dbReference type="PANTHER" id="PTHR40396">
    <property type="entry name" value="ATPASE-LIKE PROTEIN"/>
    <property type="match status" value="1"/>
</dbReference>
<keyword evidence="1" id="KW-0547">Nucleotide-binding</keyword>
<dbReference type="Proteomes" id="UP000451386">
    <property type="component" value="Unassembled WGS sequence"/>
</dbReference>
<gene>
    <name evidence="1" type="ORF">GBA83_02460</name>
</gene>
<dbReference type="Pfam" id="PF13304">
    <property type="entry name" value="AAA_21"/>
    <property type="match status" value="1"/>
</dbReference>